<evidence type="ECO:0000313" key="1">
    <source>
        <dbReference type="EMBL" id="USY17968.1"/>
    </source>
</evidence>
<dbReference type="RefSeq" id="WP_254417458.1">
    <property type="nucleotide sequence ID" value="NZ_BAAAJB010000011.1"/>
</dbReference>
<gene>
    <name evidence="1" type="ORF">NE857_21880</name>
</gene>
<sequence length="569" mass="63138">MTDLVQAAAEGRSQMVMLVGGSSTGKTRTFWEAVQPLASLGWRLWHPRDPDYAEAALAGLERVGPRTVVWLNDAHHYFGAGQGRGARIASGLRSLLCDSARGPVLILATLWPEHDRTYADRPSGEDDLHAQVRELLKGRRVHIPDHFDSAALRAAQGLARNGDLQLARALGESSGGRLTQFLAGTPELLRRYHTASPAAKASLHVAMDTLRFDAGPSLIAPFLEQAVEDYLSDDEFDGLDQDWLDRTFAELGVPVHGDLAPLRRRRSRTTRPVADGTAAAPRQPTYRLADFLEQTGRKERHSQCPPASFWHAAHTHLTDAGDLSTLAVAAYARHRFRWADRLWAKAAVSGDSTAQLHRARLRKQRGDLEEAERLHQLAADAGNHEALIWLAQRREAANDVPGAERLYRLAADTDDSNLLARIIEFLERIGDDAEVERLRAYGGKKLELTLDLRKLDLQQMRQRLLRREAEEGDLEAQVWLVEERLESGDLTENDLKDLLARDGGSLLGRTFAWRRGLIGDRGEAEAGMLQAADAGDEASYAWFAQWNGGELQSLWPYGLDADGTPSEPW</sequence>
<dbReference type="Gene3D" id="1.25.40.10">
    <property type="entry name" value="Tetratricopeptide repeat domain"/>
    <property type="match status" value="1"/>
</dbReference>
<dbReference type="SUPFAM" id="SSF81901">
    <property type="entry name" value="HCP-like"/>
    <property type="match status" value="1"/>
</dbReference>
<accession>A0ABY5D4D9</accession>
<evidence type="ECO:0000313" key="2">
    <source>
        <dbReference type="Proteomes" id="UP001055940"/>
    </source>
</evidence>
<reference evidence="1" key="1">
    <citation type="submission" date="2022-06" db="EMBL/GenBank/DDBJ databases">
        <authorList>
            <person name="Ping M."/>
        </authorList>
    </citation>
    <scope>NUCLEOTIDE SEQUENCE</scope>
    <source>
        <strain evidence="1">JCM11759T</strain>
    </source>
</reference>
<protein>
    <submittedName>
        <fullName evidence="1">Uncharacterized protein</fullName>
    </submittedName>
</protein>
<dbReference type="EMBL" id="CP099837">
    <property type="protein sequence ID" value="USY17968.1"/>
    <property type="molecule type" value="Genomic_DNA"/>
</dbReference>
<proteinExistence type="predicted"/>
<name>A0ABY5D4D9_9ACTN</name>
<organism evidence="1 2">
    <name type="scientific">Nocardiopsis exhalans</name>
    <dbReference type="NCBI Taxonomy" id="163604"/>
    <lineage>
        <taxon>Bacteria</taxon>
        <taxon>Bacillati</taxon>
        <taxon>Actinomycetota</taxon>
        <taxon>Actinomycetes</taxon>
        <taxon>Streptosporangiales</taxon>
        <taxon>Nocardiopsidaceae</taxon>
        <taxon>Nocardiopsis</taxon>
    </lineage>
</organism>
<dbReference type="Proteomes" id="UP001055940">
    <property type="component" value="Chromosome"/>
</dbReference>
<dbReference type="InterPro" id="IPR011990">
    <property type="entry name" value="TPR-like_helical_dom_sf"/>
</dbReference>
<keyword evidence="2" id="KW-1185">Reference proteome</keyword>